<dbReference type="Proteomes" id="UP001371456">
    <property type="component" value="Unassembled WGS sequence"/>
</dbReference>
<protein>
    <submittedName>
        <fullName evidence="1">Uncharacterized protein</fullName>
    </submittedName>
</protein>
<accession>A0AAN8YIR3</accession>
<dbReference type="AlphaFoldDB" id="A0AAN8YIR3"/>
<dbReference type="SUPFAM" id="SSF52058">
    <property type="entry name" value="L domain-like"/>
    <property type="match status" value="1"/>
</dbReference>
<name>A0AAN8YIR3_SOLBU</name>
<evidence type="ECO:0000313" key="1">
    <source>
        <dbReference type="EMBL" id="KAK6793842.1"/>
    </source>
</evidence>
<organism evidence="1 2">
    <name type="scientific">Solanum bulbocastanum</name>
    <name type="common">Wild potato</name>
    <dbReference type="NCBI Taxonomy" id="147425"/>
    <lineage>
        <taxon>Eukaryota</taxon>
        <taxon>Viridiplantae</taxon>
        <taxon>Streptophyta</taxon>
        <taxon>Embryophyta</taxon>
        <taxon>Tracheophyta</taxon>
        <taxon>Spermatophyta</taxon>
        <taxon>Magnoliopsida</taxon>
        <taxon>eudicotyledons</taxon>
        <taxon>Gunneridae</taxon>
        <taxon>Pentapetalae</taxon>
        <taxon>asterids</taxon>
        <taxon>lamiids</taxon>
        <taxon>Solanales</taxon>
        <taxon>Solanaceae</taxon>
        <taxon>Solanoideae</taxon>
        <taxon>Solaneae</taxon>
        <taxon>Solanum</taxon>
    </lineage>
</organism>
<gene>
    <name evidence="1" type="ORF">RDI58_007295</name>
</gene>
<evidence type="ECO:0000313" key="2">
    <source>
        <dbReference type="Proteomes" id="UP001371456"/>
    </source>
</evidence>
<sequence length="173" mass="19860">MLVFELKESWNYSTKQHRFPKLDCLIEFENFNVGFKSSNINDSGSSIATNRPWDFHFPSNLENLCLLDFPLTSNSLSTIGRLPNLEELSLYDTIIHGEEWNMGKEDTFENLKFLNSEQVTLSNFGDIYSLKIITLVDSPQLEDSAMKIKEYAADMRGGDELHVIGRNNIPLFK</sequence>
<dbReference type="PANTHER" id="PTHR15140:SF52">
    <property type="entry name" value="LATE BLIGHT RESISTANCE PROTEIN HOMOLOG R1A-4"/>
    <property type="match status" value="1"/>
</dbReference>
<dbReference type="PANTHER" id="PTHR15140">
    <property type="entry name" value="TUBULIN-SPECIFIC CHAPERONE E"/>
    <property type="match status" value="1"/>
</dbReference>
<proteinExistence type="predicted"/>
<dbReference type="EMBL" id="JBANQN010000003">
    <property type="protein sequence ID" value="KAK6793842.1"/>
    <property type="molecule type" value="Genomic_DNA"/>
</dbReference>
<comment type="caution">
    <text evidence="1">The sequence shown here is derived from an EMBL/GenBank/DDBJ whole genome shotgun (WGS) entry which is preliminary data.</text>
</comment>
<reference evidence="1 2" key="1">
    <citation type="submission" date="2024-02" db="EMBL/GenBank/DDBJ databases">
        <title>de novo genome assembly of Solanum bulbocastanum strain 11H21.</title>
        <authorList>
            <person name="Hosaka A.J."/>
        </authorList>
    </citation>
    <scope>NUCLEOTIDE SEQUENCE [LARGE SCALE GENOMIC DNA]</scope>
    <source>
        <tissue evidence="1">Young leaves</tissue>
    </source>
</reference>
<keyword evidence="2" id="KW-1185">Reference proteome</keyword>